<feature type="region of interest" description="Disordered" evidence="1">
    <location>
        <begin position="1"/>
        <end position="36"/>
    </location>
</feature>
<evidence type="ECO:0000313" key="3">
    <source>
        <dbReference type="Proteomes" id="UP000230002"/>
    </source>
</evidence>
<organism evidence="2 3">
    <name type="scientific">Ganoderma sinense ZZ0214-1</name>
    <dbReference type="NCBI Taxonomy" id="1077348"/>
    <lineage>
        <taxon>Eukaryota</taxon>
        <taxon>Fungi</taxon>
        <taxon>Dikarya</taxon>
        <taxon>Basidiomycota</taxon>
        <taxon>Agaricomycotina</taxon>
        <taxon>Agaricomycetes</taxon>
        <taxon>Polyporales</taxon>
        <taxon>Polyporaceae</taxon>
        <taxon>Ganoderma</taxon>
    </lineage>
</organism>
<feature type="region of interest" description="Disordered" evidence="1">
    <location>
        <begin position="269"/>
        <end position="300"/>
    </location>
</feature>
<dbReference type="OrthoDB" id="2757250at2759"/>
<name>A0A2G8RU69_9APHY</name>
<dbReference type="AlphaFoldDB" id="A0A2G8RU69"/>
<comment type="caution">
    <text evidence="2">The sequence shown here is derived from an EMBL/GenBank/DDBJ whole genome shotgun (WGS) entry which is preliminary data.</text>
</comment>
<feature type="compositionally biased region" description="Basic residues" evidence="1">
    <location>
        <begin position="1"/>
        <end position="11"/>
    </location>
</feature>
<evidence type="ECO:0000313" key="2">
    <source>
        <dbReference type="EMBL" id="PIL25066.1"/>
    </source>
</evidence>
<protein>
    <submittedName>
        <fullName evidence="2">Uncharacterized protein</fullName>
    </submittedName>
</protein>
<feature type="compositionally biased region" description="Polar residues" evidence="1">
    <location>
        <begin position="281"/>
        <end position="300"/>
    </location>
</feature>
<reference evidence="2 3" key="1">
    <citation type="journal article" date="2015" name="Sci. Rep.">
        <title>Chromosome-level genome map provides insights into diverse defense mechanisms in the medicinal fungus Ganoderma sinense.</title>
        <authorList>
            <person name="Zhu Y."/>
            <person name="Xu J."/>
            <person name="Sun C."/>
            <person name="Zhou S."/>
            <person name="Xu H."/>
            <person name="Nelson D.R."/>
            <person name="Qian J."/>
            <person name="Song J."/>
            <person name="Luo H."/>
            <person name="Xiang L."/>
            <person name="Li Y."/>
            <person name="Xu Z."/>
            <person name="Ji A."/>
            <person name="Wang L."/>
            <person name="Lu S."/>
            <person name="Hayward A."/>
            <person name="Sun W."/>
            <person name="Li X."/>
            <person name="Schwartz D.C."/>
            <person name="Wang Y."/>
            <person name="Chen S."/>
        </authorList>
    </citation>
    <scope>NUCLEOTIDE SEQUENCE [LARGE SCALE GENOMIC DNA]</scope>
    <source>
        <strain evidence="2 3">ZZ0214-1</strain>
    </source>
</reference>
<dbReference type="EMBL" id="AYKW01000056">
    <property type="protein sequence ID" value="PIL25066.1"/>
    <property type="molecule type" value="Genomic_DNA"/>
</dbReference>
<evidence type="ECO:0000256" key="1">
    <source>
        <dbReference type="SAM" id="MobiDB-lite"/>
    </source>
</evidence>
<accession>A0A2G8RU69</accession>
<sequence length="337" mass="36773">MGAGTTKKKTRGQNSKTEDQPSIPTPATATKQKIPNVDWGANGSHLMWLLITEAEKEENRKVLFGKRSDQVSFLLHGARIFSNILQELVAEHKTSVHKRIASIVIPKIYALDSSVAGDRVKGRVASLVSTYRSLATKVTSTGRGVLDMPILEEELEDSLEECDSVTPDDGSTTAWIANIPRDGPDHDTPEKTRNVWAQVEKDWPFFPRMHRLLCTRPNVVPVAITTGVGPRGESTVYYQVQPPPSQSHASPTPLVNGNIDPTLRGLDVNQLPARPAPPSESMPTASSQSTVTLSSPPVMTPNQRRLAAAVAKADKSIKTVPKKRTLEESFLEATHVV</sequence>
<proteinExistence type="predicted"/>
<keyword evidence="3" id="KW-1185">Reference proteome</keyword>
<gene>
    <name evidence="2" type="ORF">GSI_12955</name>
</gene>
<feature type="compositionally biased region" description="Polar residues" evidence="1">
    <location>
        <begin position="12"/>
        <end position="33"/>
    </location>
</feature>
<dbReference type="Proteomes" id="UP000230002">
    <property type="component" value="Unassembled WGS sequence"/>
</dbReference>